<comment type="caution">
    <text evidence="2">The sequence shown here is derived from an EMBL/GenBank/DDBJ whole genome shotgun (WGS) entry which is preliminary data.</text>
</comment>
<reference evidence="2 3" key="1">
    <citation type="submission" date="2018-10" db="EMBL/GenBank/DDBJ databases">
        <title>Notoacmeibacter sp. M2BS9Y-3-1, whole genome shotgun sequence.</title>
        <authorList>
            <person name="Tuo L."/>
        </authorList>
    </citation>
    <scope>NUCLEOTIDE SEQUENCE [LARGE SCALE GENOMIC DNA]</scope>
    <source>
        <strain evidence="2 3">M2BS9Y-3-1</strain>
    </source>
</reference>
<evidence type="ECO:0000313" key="2">
    <source>
        <dbReference type="EMBL" id="RLQ86831.1"/>
    </source>
</evidence>
<dbReference type="PANTHER" id="PTHR43433">
    <property type="entry name" value="HYDROLASE, ALPHA/BETA FOLD FAMILY PROTEIN"/>
    <property type="match status" value="1"/>
</dbReference>
<protein>
    <submittedName>
        <fullName evidence="2">Alpha/beta fold hydrolase</fullName>
    </submittedName>
</protein>
<evidence type="ECO:0000313" key="3">
    <source>
        <dbReference type="Proteomes" id="UP000281094"/>
    </source>
</evidence>
<dbReference type="RefSeq" id="WP_121643800.1">
    <property type="nucleotide sequence ID" value="NZ_RCWN01000001.1"/>
</dbReference>
<dbReference type="EMBL" id="RCWN01000001">
    <property type="protein sequence ID" value="RLQ86831.1"/>
    <property type="molecule type" value="Genomic_DNA"/>
</dbReference>
<dbReference type="InterPro" id="IPR029058">
    <property type="entry name" value="AB_hydrolase_fold"/>
</dbReference>
<organism evidence="2 3">
    <name type="scientific">Notoacmeibacter ruber</name>
    <dbReference type="NCBI Taxonomy" id="2670375"/>
    <lineage>
        <taxon>Bacteria</taxon>
        <taxon>Pseudomonadati</taxon>
        <taxon>Pseudomonadota</taxon>
        <taxon>Alphaproteobacteria</taxon>
        <taxon>Hyphomicrobiales</taxon>
        <taxon>Notoacmeibacteraceae</taxon>
        <taxon>Notoacmeibacter</taxon>
    </lineage>
</organism>
<feature type="domain" description="AB hydrolase-1" evidence="1">
    <location>
        <begin position="41"/>
        <end position="274"/>
    </location>
</feature>
<keyword evidence="3" id="KW-1185">Reference proteome</keyword>
<evidence type="ECO:0000259" key="1">
    <source>
        <dbReference type="Pfam" id="PF00561"/>
    </source>
</evidence>
<dbReference type="InterPro" id="IPR000073">
    <property type="entry name" value="AB_hydrolase_1"/>
</dbReference>
<dbReference type="GO" id="GO:0046503">
    <property type="term" value="P:glycerolipid catabolic process"/>
    <property type="evidence" value="ECO:0007669"/>
    <property type="project" value="TreeGrafter"/>
</dbReference>
<proteinExistence type="predicted"/>
<accession>A0A3L7JBD9</accession>
<keyword evidence="2" id="KW-0378">Hydrolase</keyword>
<dbReference type="Proteomes" id="UP000281094">
    <property type="component" value="Unassembled WGS sequence"/>
</dbReference>
<dbReference type="SUPFAM" id="SSF53474">
    <property type="entry name" value="alpha/beta-Hydrolases"/>
    <property type="match status" value="1"/>
</dbReference>
<gene>
    <name evidence="2" type="ORF">D8780_00035</name>
</gene>
<dbReference type="InterPro" id="IPR050471">
    <property type="entry name" value="AB_hydrolase"/>
</dbReference>
<dbReference type="GO" id="GO:0004806">
    <property type="term" value="F:triacylglycerol lipase activity"/>
    <property type="evidence" value="ECO:0007669"/>
    <property type="project" value="TreeGrafter"/>
</dbReference>
<sequence>MNADRDEFAKLPNGIDICYRDEGSGEPIVLIIGLSFQLIHWPRELISALIAGGHRVITFDNRDSGRSSYVTGRGPNLREMIFRKAPKDAYTLDDMSDDMLALMDHMGIDRAHFVGMSLGGMIAQVTAVKAPERVLSLTSIFSTTGARRVGQPSFRVAWQMSKKAARDRDTFIEHRVTMSDLIGGKGFPAEPAARRKLISDAWERGGPTQYRGTARQLAAIFASGDRTRELKTIDAPTLVIHGDRDSLVHPSGGRATAAAIPNARHVTIEGMGHELPPAVAPRLAELILSHVKSCKAEQP</sequence>
<name>A0A3L7JBD9_9HYPH</name>
<dbReference type="Gene3D" id="3.40.50.1820">
    <property type="entry name" value="alpha/beta hydrolase"/>
    <property type="match status" value="1"/>
</dbReference>
<dbReference type="PANTHER" id="PTHR43433:SF5">
    <property type="entry name" value="AB HYDROLASE-1 DOMAIN-CONTAINING PROTEIN"/>
    <property type="match status" value="1"/>
</dbReference>
<dbReference type="Pfam" id="PF00561">
    <property type="entry name" value="Abhydrolase_1"/>
    <property type="match status" value="1"/>
</dbReference>
<dbReference type="AlphaFoldDB" id="A0A3L7JBD9"/>